<dbReference type="OrthoDB" id="8052569at2759"/>
<evidence type="ECO:0000313" key="2">
    <source>
        <dbReference type="Proteomes" id="UP000188320"/>
    </source>
</evidence>
<evidence type="ECO:0000313" key="1">
    <source>
        <dbReference type="EMBL" id="OMH78933.1"/>
    </source>
</evidence>
<dbReference type="EMBL" id="LSSK01001724">
    <property type="protein sequence ID" value="OMH78933.1"/>
    <property type="molecule type" value="Genomic_DNA"/>
</dbReference>
<gene>
    <name evidence="1" type="ORF">AX774_g7666</name>
</gene>
<sequence length="67" mass="7467">MRNRTTNYSPAELLYGTKLATPTVWIPPAEASDLEFAIQEQIAAMRKDIPELRSLGFESSIAGKIKE</sequence>
<proteinExistence type="predicted"/>
<keyword evidence="2" id="KW-1185">Reference proteome</keyword>
<dbReference type="Proteomes" id="UP000188320">
    <property type="component" value="Unassembled WGS sequence"/>
</dbReference>
<comment type="caution">
    <text evidence="1">The sequence shown here is derived from an EMBL/GenBank/DDBJ whole genome shotgun (WGS) entry which is preliminary data.</text>
</comment>
<dbReference type="AlphaFoldDB" id="A0A1R1PDC6"/>
<name>A0A1R1PDC6_ZANCU</name>
<organism evidence="1 2">
    <name type="scientific">Zancudomyces culisetae</name>
    <name type="common">Gut fungus</name>
    <name type="synonym">Smittium culisetae</name>
    <dbReference type="NCBI Taxonomy" id="1213189"/>
    <lineage>
        <taxon>Eukaryota</taxon>
        <taxon>Fungi</taxon>
        <taxon>Fungi incertae sedis</taxon>
        <taxon>Zoopagomycota</taxon>
        <taxon>Kickxellomycotina</taxon>
        <taxon>Harpellomycetes</taxon>
        <taxon>Harpellales</taxon>
        <taxon>Legeriomycetaceae</taxon>
        <taxon>Zancudomyces</taxon>
    </lineage>
</organism>
<accession>A0A1R1PDC6</accession>
<protein>
    <submittedName>
        <fullName evidence="1">Uncharacterized protein</fullName>
    </submittedName>
</protein>
<reference evidence="2" key="1">
    <citation type="submission" date="2017-01" db="EMBL/GenBank/DDBJ databases">
        <authorList>
            <person name="Wang Y."/>
            <person name="White M."/>
            <person name="Kvist S."/>
            <person name="Moncalvo J.-M."/>
        </authorList>
    </citation>
    <scope>NUCLEOTIDE SEQUENCE [LARGE SCALE GENOMIC DNA]</scope>
    <source>
        <strain evidence="2">COL-18-3</strain>
    </source>
</reference>